<protein>
    <recommendedName>
        <fullName evidence="5">Secreted protein</fullName>
    </recommendedName>
</protein>
<feature type="chain" id="PRO_5038447600" description="Secreted protein" evidence="2">
    <location>
        <begin position="44"/>
        <end position="324"/>
    </location>
</feature>
<dbReference type="AlphaFoldDB" id="A0A318M068"/>
<accession>A0A318M068</accession>
<keyword evidence="2" id="KW-0732">Signal</keyword>
<gene>
    <name evidence="3" type="ORF">BA062_32870</name>
</gene>
<proteinExistence type="predicted"/>
<name>A0A318M068_9PSEU</name>
<reference evidence="3 4" key="1">
    <citation type="submission" date="2016-07" db="EMBL/GenBank/DDBJ databases">
        <title>Draft genome sequence of Prauserella sp. YIM 121212, isolated from alkaline soil.</title>
        <authorList>
            <person name="Ruckert C."/>
            <person name="Albersmeier A."/>
            <person name="Jiang C.-L."/>
            <person name="Jiang Y."/>
            <person name="Kalinowski J."/>
            <person name="Schneider O."/>
            <person name="Winkler A."/>
            <person name="Zotchev S.B."/>
        </authorList>
    </citation>
    <scope>NUCLEOTIDE SEQUENCE [LARGE SCALE GENOMIC DNA]</scope>
    <source>
        <strain evidence="3 4">YIM 121212</strain>
    </source>
</reference>
<organism evidence="3 4">
    <name type="scientific">Prauserella flavalba</name>
    <dbReference type="NCBI Taxonomy" id="1477506"/>
    <lineage>
        <taxon>Bacteria</taxon>
        <taxon>Bacillati</taxon>
        <taxon>Actinomycetota</taxon>
        <taxon>Actinomycetes</taxon>
        <taxon>Pseudonocardiales</taxon>
        <taxon>Pseudonocardiaceae</taxon>
        <taxon>Prauserella</taxon>
    </lineage>
</organism>
<keyword evidence="4" id="KW-1185">Reference proteome</keyword>
<evidence type="ECO:0000313" key="4">
    <source>
        <dbReference type="Proteomes" id="UP000247892"/>
    </source>
</evidence>
<feature type="region of interest" description="Disordered" evidence="1">
    <location>
        <begin position="47"/>
        <end position="76"/>
    </location>
</feature>
<evidence type="ECO:0000256" key="2">
    <source>
        <dbReference type="SAM" id="SignalP"/>
    </source>
</evidence>
<dbReference type="Proteomes" id="UP000247892">
    <property type="component" value="Unassembled WGS sequence"/>
</dbReference>
<evidence type="ECO:0008006" key="5">
    <source>
        <dbReference type="Google" id="ProtNLM"/>
    </source>
</evidence>
<dbReference type="EMBL" id="MASU01000016">
    <property type="protein sequence ID" value="PXY20605.1"/>
    <property type="molecule type" value="Genomic_DNA"/>
</dbReference>
<evidence type="ECO:0000313" key="3">
    <source>
        <dbReference type="EMBL" id="PXY20605.1"/>
    </source>
</evidence>
<feature type="signal peptide" evidence="2">
    <location>
        <begin position="1"/>
        <end position="43"/>
    </location>
</feature>
<sequence>MALDIDAARRKGRRKRRLRSSSVVAGCAAVVLAAALAIPAALGSPGPGFQAADPDRPTTTSTTGPDEQEATGMVDRRHNPLVAKASFGWLPEVITGVEYGVGDHGDYALAVGQGEYPPMIWLAVYDKEPPLDRLGKMGGQAVSIPAKVGSHEGYWVTVDPGDPLNRGYAYLRWETGDGRWAEINAYYLDFRDPQQALLRVAADVKVEDRAVPLPLHISGLPDNFRLGDVTTLRRPELNDGLPWAVQLFYTVNGANVAFHVKPAGGAPPRFGDPVCKTENELLACVTVDRPVAADLGPIGGAQGLLDRVTLLGLDESRWTDRVIG</sequence>
<comment type="caution">
    <text evidence="3">The sequence shown here is derived from an EMBL/GenBank/DDBJ whole genome shotgun (WGS) entry which is preliminary data.</text>
</comment>
<evidence type="ECO:0000256" key="1">
    <source>
        <dbReference type="SAM" id="MobiDB-lite"/>
    </source>
</evidence>
<dbReference type="OrthoDB" id="5185175at2"/>